<dbReference type="SUPFAM" id="SSF53474">
    <property type="entry name" value="alpha/beta-Hydrolases"/>
    <property type="match status" value="1"/>
</dbReference>
<evidence type="ECO:0000313" key="2">
    <source>
        <dbReference type="EMBL" id="RFM25542.1"/>
    </source>
</evidence>
<gene>
    <name evidence="2" type="ORF">D0433_00500</name>
</gene>
<dbReference type="AlphaFoldDB" id="A0A395M478"/>
<dbReference type="Gene3D" id="3.40.50.1820">
    <property type="entry name" value="alpha/beta hydrolase"/>
    <property type="match status" value="1"/>
</dbReference>
<protein>
    <submittedName>
        <fullName evidence="2">Alpha/beta fold hydrolase</fullName>
    </submittedName>
</protein>
<comment type="caution">
    <text evidence="2">The sequence shown here is derived from an EMBL/GenBank/DDBJ whole genome shotgun (WGS) entry which is preliminary data.</text>
</comment>
<accession>A0A395M478</accession>
<sequence length="298" mass="33858">MPKAMNTLQGKTMQGNFLDWTYAENAHAHFRYVALGKPSPQPPLLFIHGYGAMIEHWRHNLHIFAKQRQVFALDLLGFGESEKPNALYGLPLWAEQIRFFLQVQQLERVVLVGHSMGGATSVWFAHHYPERLESLVLVDASGIFPDEINPLEKLLYRAVGSPIIGEAMFGLFANAFGARQSLVPTYYDVSKVTDELVEQFAKPLRSSGAMYAYLAPSRYPERFMLNTLPRPCHFKGRTLIIWGRHDMAFPPEKILPKFKELLPQAQEVIIEKTRHCPHDEDPHTFNAVLSDFLATAGD</sequence>
<keyword evidence="2" id="KW-0378">Hydrolase</keyword>
<reference evidence="2 3" key="1">
    <citation type="journal article" date="2011" name="ISME J.">
        <title>Community ecology of hot spring cyanobacterial mats: predominant populations and their functional potential.</title>
        <authorList>
            <person name="Klatt C.G."/>
            <person name="Wood J.M."/>
            <person name="Rusch D.B."/>
            <person name="Bateson M.M."/>
            <person name="Hamamura N."/>
            <person name="Heidelberg J.F."/>
            <person name="Grossman A.R."/>
            <person name="Bhaya D."/>
            <person name="Cohan F.M."/>
            <person name="Kuhl M."/>
            <person name="Bryant D.A."/>
            <person name="Ward D.M."/>
        </authorList>
    </citation>
    <scope>NUCLEOTIDE SEQUENCE [LARGE SCALE GENOMIC DNA]</scope>
    <source>
        <strain evidence="2">OS</strain>
    </source>
</reference>
<dbReference type="InterPro" id="IPR000073">
    <property type="entry name" value="AB_hydrolase_1"/>
</dbReference>
<dbReference type="Proteomes" id="UP000266389">
    <property type="component" value="Unassembled WGS sequence"/>
</dbReference>
<feature type="domain" description="AB hydrolase-1" evidence="1">
    <location>
        <begin position="42"/>
        <end position="282"/>
    </location>
</feature>
<organism evidence="2 3">
    <name type="scientific">Candidatus Thermochlorobacter aerophilus</name>
    <dbReference type="NCBI Taxonomy" id="1868324"/>
    <lineage>
        <taxon>Bacteria</taxon>
        <taxon>Pseudomonadati</taxon>
        <taxon>Chlorobiota</taxon>
        <taxon>Chlorobiia</taxon>
        <taxon>Chlorobiales</taxon>
        <taxon>Candidatus Thermochlorobacteriaceae</taxon>
        <taxon>Candidatus Thermochlorobacter</taxon>
    </lineage>
</organism>
<name>A0A395M478_9BACT</name>
<dbReference type="PRINTS" id="PR00111">
    <property type="entry name" value="ABHYDROLASE"/>
</dbReference>
<dbReference type="GO" id="GO:0016787">
    <property type="term" value="F:hydrolase activity"/>
    <property type="evidence" value="ECO:0007669"/>
    <property type="project" value="UniProtKB-KW"/>
</dbReference>
<evidence type="ECO:0000313" key="3">
    <source>
        <dbReference type="Proteomes" id="UP000266389"/>
    </source>
</evidence>
<dbReference type="Pfam" id="PF00561">
    <property type="entry name" value="Abhydrolase_1"/>
    <property type="match status" value="1"/>
</dbReference>
<dbReference type="PANTHER" id="PTHR46438">
    <property type="entry name" value="ALPHA/BETA-HYDROLASES SUPERFAMILY PROTEIN"/>
    <property type="match status" value="1"/>
</dbReference>
<dbReference type="EMBL" id="PHFL01000001">
    <property type="protein sequence ID" value="RFM25542.1"/>
    <property type="molecule type" value="Genomic_DNA"/>
</dbReference>
<dbReference type="InterPro" id="IPR029058">
    <property type="entry name" value="AB_hydrolase_fold"/>
</dbReference>
<dbReference type="PANTHER" id="PTHR46438:SF11">
    <property type="entry name" value="LIPASE-RELATED"/>
    <property type="match status" value="1"/>
</dbReference>
<proteinExistence type="predicted"/>
<evidence type="ECO:0000259" key="1">
    <source>
        <dbReference type="Pfam" id="PF00561"/>
    </source>
</evidence>